<evidence type="ECO:0000313" key="2">
    <source>
        <dbReference type="EMBL" id="SDI39486.1"/>
    </source>
</evidence>
<reference evidence="3" key="1">
    <citation type="submission" date="2016-10" db="EMBL/GenBank/DDBJ databases">
        <authorList>
            <person name="Varghese N."/>
            <person name="Submissions S."/>
        </authorList>
    </citation>
    <scope>NUCLEOTIDE SEQUENCE [LARGE SCALE GENOMIC DNA]</scope>
    <source>
        <strain evidence="3">DSM 8344</strain>
    </source>
</reference>
<keyword evidence="1" id="KW-0812">Transmembrane</keyword>
<feature type="transmembrane region" description="Helical" evidence="1">
    <location>
        <begin position="51"/>
        <end position="76"/>
    </location>
</feature>
<dbReference type="EMBL" id="FNCP01000036">
    <property type="protein sequence ID" value="SDI39486.1"/>
    <property type="molecule type" value="Genomic_DNA"/>
</dbReference>
<feature type="transmembrane region" description="Helical" evidence="1">
    <location>
        <begin position="141"/>
        <end position="159"/>
    </location>
</feature>
<dbReference type="RefSeq" id="WP_034599984.1">
    <property type="nucleotide sequence ID" value="NZ_FNCP01000036.1"/>
</dbReference>
<keyword evidence="1" id="KW-1133">Transmembrane helix</keyword>
<keyword evidence="1" id="KW-0472">Membrane</keyword>
<organism evidence="2 3">
    <name type="scientific">Desulfosporosinus hippei DSM 8344</name>
    <dbReference type="NCBI Taxonomy" id="1121419"/>
    <lineage>
        <taxon>Bacteria</taxon>
        <taxon>Bacillati</taxon>
        <taxon>Bacillota</taxon>
        <taxon>Clostridia</taxon>
        <taxon>Eubacteriales</taxon>
        <taxon>Desulfitobacteriaceae</taxon>
        <taxon>Desulfosporosinus</taxon>
    </lineage>
</organism>
<keyword evidence="3" id="KW-1185">Reference proteome</keyword>
<dbReference type="Proteomes" id="UP000198656">
    <property type="component" value="Unassembled WGS sequence"/>
</dbReference>
<feature type="transmembrane region" description="Helical" evidence="1">
    <location>
        <begin position="6"/>
        <end position="30"/>
    </location>
</feature>
<evidence type="ECO:0000256" key="1">
    <source>
        <dbReference type="SAM" id="Phobius"/>
    </source>
</evidence>
<dbReference type="AlphaFoldDB" id="A0A1G8K7M5"/>
<protein>
    <submittedName>
        <fullName evidence="2">Uncharacterized protein</fullName>
    </submittedName>
</protein>
<proteinExistence type="predicted"/>
<name>A0A1G8K7M5_9FIRM</name>
<gene>
    <name evidence="2" type="ORF">SAMN05443529_13635</name>
</gene>
<accession>A0A1G8K7M5</accession>
<sequence>MAVGFIGIFGIVLFVLVLLMIVAVVLSVRSRQKNIDPVYQDEGGKKMIKMVYTYLILFATLMMTIGGSVASFMAVADLVSPPSYYMTYEEYKRGYVAPQEYSDPKQPQQKVEEKSEEELQKDYQILVSQEKIRARERALNSLIKSFGWIVIPLPIFLYYQRRLKQE</sequence>
<evidence type="ECO:0000313" key="3">
    <source>
        <dbReference type="Proteomes" id="UP000198656"/>
    </source>
</evidence>